<dbReference type="OrthoDB" id="2758729at2759"/>
<organism evidence="3 4">
    <name type="scientific">Sparassis crispa</name>
    <dbReference type="NCBI Taxonomy" id="139825"/>
    <lineage>
        <taxon>Eukaryota</taxon>
        <taxon>Fungi</taxon>
        <taxon>Dikarya</taxon>
        <taxon>Basidiomycota</taxon>
        <taxon>Agaricomycotina</taxon>
        <taxon>Agaricomycetes</taxon>
        <taxon>Polyporales</taxon>
        <taxon>Sparassidaceae</taxon>
        <taxon>Sparassis</taxon>
    </lineage>
</organism>
<evidence type="ECO:0000313" key="3">
    <source>
        <dbReference type="EMBL" id="GBE85431.1"/>
    </source>
</evidence>
<comment type="caution">
    <text evidence="3">The sequence shown here is derived from an EMBL/GenBank/DDBJ whole genome shotgun (WGS) entry which is preliminary data.</text>
</comment>
<sequence length="313" mass="34253">MALKINFNNFGFIVGLLGLIALLPPLVAVVMYVLPSRRQRDLDDVLCNTESLWRTTREEGLFQGSPFVEMTEHKLAHFRTRATDLRMDTYRATNIFQDMRGILTGLSLDIALLCRRVKNLRATISTTTTEERKKLQNEHLYTLSAEVYSSETNSPLRALAAGTYPSTNVAPNSQLFVTERAAPSSTSCSADLTPRSGLARGAPTDIESSPSLDENTSIESSSECSTLPGSRNSNVDLGRRCSAEVDAEEIQAQTLETDYGLIPQQLCIPPNSRDGTIHIKPAFLIGTQAAIYLAPSAASSQPSTRSFVVFSMI</sequence>
<evidence type="ECO:0000256" key="2">
    <source>
        <dbReference type="SAM" id="Phobius"/>
    </source>
</evidence>
<dbReference type="Proteomes" id="UP000287166">
    <property type="component" value="Unassembled WGS sequence"/>
</dbReference>
<dbReference type="InParanoid" id="A0A401GT66"/>
<dbReference type="AlphaFoldDB" id="A0A401GT66"/>
<keyword evidence="2" id="KW-1133">Transmembrane helix</keyword>
<dbReference type="GeneID" id="38782348"/>
<evidence type="ECO:0000313" key="4">
    <source>
        <dbReference type="Proteomes" id="UP000287166"/>
    </source>
</evidence>
<name>A0A401GT66_9APHY</name>
<keyword evidence="2" id="KW-0812">Transmembrane</keyword>
<dbReference type="EMBL" id="BFAD01000007">
    <property type="protein sequence ID" value="GBE85431.1"/>
    <property type="molecule type" value="Genomic_DNA"/>
</dbReference>
<reference evidence="3 4" key="1">
    <citation type="journal article" date="2018" name="Sci. Rep.">
        <title>Genome sequence of the cauliflower mushroom Sparassis crispa (Hanabiratake) and its association with beneficial usage.</title>
        <authorList>
            <person name="Kiyama R."/>
            <person name="Furutani Y."/>
            <person name="Kawaguchi K."/>
            <person name="Nakanishi T."/>
        </authorList>
    </citation>
    <scope>NUCLEOTIDE SEQUENCE [LARGE SCALE GENOMIC DNA]</scope>
</reference>
<protein>
    <submittedName>
        <fullName evidence="3">Uncharacterized protein</fullName>
    </submittedName>
</protein>
<dbReference type="RefSeq" id="XP_027616344.1">
    <property type="nucleotide sequence ID" value="XM_027760543.1"/>
</dbReference>
<feature type="region of interest" description="Disordered" evidence="1">
    <location>
        <begin position="185"/>
        <end position="236"/>
    </location>
</feature>
<accession>A0A401GT66</accession>
<keyword evidence="2" id="KW-0472">Membrane</keyword>
<feature type="compositionally biased region" description="Polar residues" evidence="1">
    <location>
        <begin position="206"/>
        <end position="235"/>
    </location>
</feature>
<feature type="transmembrane region" description="Helical" evidence="2">
    <location>
        <begin position="12"/>
        <end position="34"/>
    </location>
</feature>
<gene>
    <name evidence="3" type="ORF">SCP_0706180</name>
</gene>
<proteinExistence type="predicted"/>
<keyword evidence="4" id="KW-1185">Reference proteome</keyword>
<evidence type="ECO:0000256" key="1">
    <source>
        <dbReference type="SAM" id="MobiDB-lite"/>
    </source>
</evidence>